<protein>
    <submittedName>
        <fullName evidence="1">Tail fiber assembly protein</fullName>
    </submittedName>
</protein>
<accession>A0A448BXA4</accession>
<name>A0A448BXA4_PSEFL</name>
<sequence>MIFFHAATGGFYSKDVHGDRMPIDARMYPLEEAEYLALLVAQSEGKQIVADAAGRPFCIDPPAPAEEVLAHRERIWRDRQLTLTDGPIARHRDELDLGKITTLNQAQLLELTLYRASLRDWPASAAFPDLGARPEPPLWLEPLITP</sequence>
<proteinExistence type="predicted"/>
<gene>
    <name evidence="1" type="ORF">NCTC10783_05922</name>
</gene>
<dbReference type="Proteomes" id="UP000278078">
    <property type="component" value="Chromosome"/>
</dbReference>
<reference evidence="1 2" key="1">
    <citation type="submission" date="2018-12" db="EMBL/GenBank/DDBJ databases">
        <authorList>
            <consortium name="Pathogen Informatics"/>
        </authorList>
    </citation>
    <scope>NUCLEOTIDE SEQUENCE [LARGE SCALE GENOMIC DNA]</scope>
    <source>
        <strain evidence="1 2">NCTC10783</strain>
    </source>
</reference>
<dbReference type="EMBL" id="LR134300">
    <property type="protein sequence ID" value="VEE49970.1"/>
    <property type="molecule type" value="Genomic_DNA"/>
</dbReference>
<evidence type="ECO:0000313" key="1">
    <source>
        <dbReference type="EMBL" id="VEE49970.1"/>
    </source>
</evidence>
<evidence type="ECO:0000313" key="2">
    <source>
        <dbReference type="Proteomes" id="UP000278078"/>
    </source>
</evidence>
<dbReference type="AlphaFoldDB" id="A0A448BXA4"/>
<organism evidence="1 2">
    <name type="scientific">Pseudomonas fluorescens</name>
    <dbReference type="NCBI Taxonomy" id="294"/>
    <lineage>
        <taxon>Bacteria</taxon>
        <taxon>Pseudomonadati</taxon>
        <taxon>Pseudomonadota</taxon>
        <taxon>Gammaproteobacteria</taxon>
        <taxon>Pseudomonadales</taxon>
        <taxon>Pseudomonadaceae</taxon>
        <taxon>Pseudomonas</taxon>
    </lineage>
</organism>